<proteinExistence type="predicted"/>
<feature type="compositionally biased region" description="Basic and acidic residues" evidence="1">
    <location>
        <begin position="139"/>
        <end position="152"/>
    </location>
</feature>
<evidence type="ECO:0000256" key="1">
    <source>
        <dbReference type="SAM" id="MobiDB-lite"/>
    </source>
</evidence>
<dbReference type="EMBL" id="JBFALK010000007">
    <property type="protein sequence ID" value="MEV0969859.1"/>
    <property type="molecule type" value="Genomic_DNA"/>
</dbReference>
<accession>A0ABV3GDZ1</accession>
<feature type="compositionally biased region" description="Gly residues" evidence="1">
    <location>
        <begin position="445"/>
        <end position="464"/>
    </location>
</feature>
<gene>
    <name evidence="2" type="ORF">AB0I59_14575</name>
</gene>
<feature type="region of interest" description="Disordered" evidence="1">
    <location>
        <begin position="125"/>
        <end position="202"/>
    </location>
</feature>
<dbReference type="Proteomes" id="UP001551675">
    <property type="component" value="Unassembled WGS sequence"/>
</dbReference>
<evidence type="ECO:0000313" key="2">
    <source>
        <dbReference type="EMBL" id="MEV0969859.1"/>
    </source>
</evidence>
<feature type="compositionally biased region" description="Gly residues" evidence="1">
    <location>
        <begin position="353"/>
        <end position="401"/>
    </location>
</feature>
<comment type="caution">
    <text evidence="2">The sequence shown here is derived from an EMBL/GenBank/DDBJ whole genome shotgun (WGS) entry which is preliminary data.</text>
</comment>
<keyword evidence="3" id="KW-1185">Reference proteome</keyword>
<reference evidence="2 3" key="1">
    <citation type="submission" date="2024-06" db="EMBL/GenBank/DDBJ databases">
        <title>The Natural Products Discovery Center: Release of the First 8490 Sequenced Strains for Exploring Actinobacteria Biosynthetic Diversity.</title>
        <authorList>
            <person name="Kalkreuter E."/>
            <person name="Kautsar S.A."/>
            <person name="Yang D."/>
            <person name="Bader C.D."/>
            <person name="Teijaro C.N."/>
            <person name="Fluegel L."/>
            <person name="Davis C.M."/>
            <person name="Simpson J.R."/>
            <person name="Lauterbach L."/>
            <person name="Steele A.D."/>
            <person name="Gui C."/>
            <person name="Meng S."/>
            <person name="Li G."/>
            <person name="Viehrig K."/>
            <person name="Ye F."/>
            <person name="Su P."/>
            <person name="Kiefer A.F."/>
            <person name="Nichols A."/>
            <person name="Cepeda A.J."/>
            <person name="Yan W."/>
            <person name="Fan B."/>
            <person name="Jiang Y."/>
            <person name="Adhikari A."/>
            <person name="Zheng C.-J."/>
            <person name="Schuster L."/>
            <person name="Cowan T.M."/>
            <person name="Smanski M.J."/>
            <person name="Chevrette M.G."/>
            <person name="De Carvalho L.P.S."/>
            <person name="Shen B."/>
        </authorList>
    </citation>
    <scope>NUCLEOTIDE SEQUENCE [LARGE SCALE GENOMIC DNA]</scope>
    <source>
        <strain evidence="2 3">NPDC050100</strain>
    </source>
</reference>
<feature type="region of interest" description="Disordered" evidence="1">
    <location>
        <begin position="333"/>
        <end position="469"/>
    </location>
</feature>
<sequence length="639" mass="61659">MSTPSRATVITASVAIGVFGAGTAVGTVIATGSQPADLNTARLIAGTYRLDDGADAWTSLASDGTGGPSSLSGADAGSTITAGSGKQRVCLATTTDGRAVNAAADGCTSLPVLAASQFAALRRPANPNATGSAAPKSTPESKPKSTPKETAKKTGTSSAPRPTAKAATKPPVVTAAPTRAPAATTAPPVTTKTIGATAAPSPTQGFVTVTATPVATASAAPVVTSSAAKGSNDSKGSSGTNGSNGTKVTNGTASGSPAPSPAAQWGKVIGTTQNGTRLVERADGSRAIFGPDNKLVRVMPGPWATGVKVLPDGNWLLLRPNGDRMIVSPAGQELAPQQNTATPTPSPAAAAGTGTGTAGAAGATGNGTTGTTGGTRTGSGGATGGTTGTTGGTTGTTGAGGTTDTTTGSTITGGGGTSTGTDHGDRHRTRHGGEHRAGRDTRQGGAEGGAYTGTATGGSDGSTAGGAAETVGGAADGTAAGAVSGDGTGAGAGTGTGTEAAGDGGTVSVPSADGSLPVLQDPALLQQASEALGLDQGRSYTDENGVWDLNIAPPGTPACRDYSSSELSRRGIPRDSCALPAFVRWLYADPAPGQVSNWTKFTGLPERNLELVVMSPSAMPSPAGEPGRIEPDTTGYAGS</sequence>
<feature type="compositionally biased region" description="Low complexity" evidence="1">
    <location>
        <begin position="221"/>
        <end position="263"/>
    </location>
</feature>
<feature type="compositionally biased region" description="Basic and acidic residues" evidence="1">
    <location>
        <begin position="431"/>
        <end position="442"/>
    </location>
</feature>
<organism evidence="2 3">
    <name type="scientific">Microtetraspora glauca</name>
    <dbReference type="NCBI Taxonomy" id="1996"/>
    <lineage>
        <taxon>Bacteria</taxon>
        <taxon>Bacillati</taxon>
        <taxon>Actinomycetota</taxon>
        <taxon>Actinomycetes</taxon>
        <taxon>Streptosporangiales</taxon>
        <taxon>Streptosporangiaceae</taxon>
        <taxon>Microtetraspora</taxon>
    </lineage>
</organism>
<dbReference type="RefSeq" id="WP_358132881.1">
    <property type="nucleotide sequence ID" value="NZ_JBFALK010000007.1"/>
</dbReference>
<protein>
    <submittedName>
        <fullName evidence="2">Uncharacterized protein</fullName>
    </submittedName>
</protein>
<feature type="compositionally biased region" description="Low complexity" evidence="1">
    <location>
        <begin position="340"/>
        <end position="352"/>
    </location>
</feature>
<feature type="region of interest" description="Disordered" evidence="1">
    <location>
        <begin position="490"/>
        <end position="515"/>
    </location>
</feature>
<feature type="region of interest" description="Disordered" evidence="1">
    <location>
        <begin position="616"/>
        <end position="639"/>
    </location>
</feature>
<evidence type="ECO:0000313" key="3">
    <source>
        <dbReference type="Proteomes" id="UP001551675"/>
    </source>
</evidence>
<feature type="compositionally biased region" description="Low complexity" evidence="1">
    <location>
        <begin position="159"/>
        <end position="193"/>
    </location>
</feature>
<feature type="region of interest" description="Disordered" evidence="1">
    <location>
        <begin position="221"/>
        <end position="267"/>
    </location>
</feature>
<name>A0ABV3GDZ1_MICGL</name>